<dbReference type="PANTHER" id="PTHR46830:SF1">
    <property type="entry name" value="ALPHA-1,4-N-ACETYLGLUCOSAMINYLTRANSFERASE"/>
    <property type="match status" value="1"/>
</dbReference>
<comment type="caution">
    <text evidence="1">The sequence shown here is derived from an EMBL/GenBank/DDBJ whole genome shotgun (WGS) entry which is preliminary data.</text>
</comment>
<protein>
    <submittedName>
        <fullName evidence="1">Uncharacterized protein</fullName>
    </submittedName>
</protein>
<dbReference type="PANTHER" id="PTHR46830">
    <property type="entry name" value="TRANSFERASE, PUTATIVE-RELATED"/>
    <property type="match status" value="1"/>
</dbReference>
<feature type="non-terminal residue" evidence="1">
    <location>
        <position position="211"/>
    </location>
</feature>
<name>A0AAD9IR80_9ANNE</name>
<organism evidence="1 2">
    <name type="scientific">Paralvinella palmiformis</name>
    <dbReference type="NCBI Taxonomy" id="53620"/>
    <lineage>
        <taxon>Eukaryota</taxon>
        <taxon>Metazoa</taxon>
        <taxon>Spiralia</taxon>
        <taxon>Lophotrochozoa</taxon>
        <taxon>Annelida</taxon>
        <taxon>Polychaeta</taxon>
        <taxon>Sedentaria</taxon>
        <taxon>Canalipalpata</taxon>
        <taxon>Terebellida</taxon>
        <taxon>Terebelliformia</taxon>
        <taxon>Alvinellidae</taxon>
        <taxon>Paralvinella</taxon>
    </lineage>
</organism>
<dbReference type="AlphaFoldDB" id="A0AAD9IR80"/>
<keyword evidence="2" id="KW-1185">Reference proteome</keyword>
<dbReference type="Proteomes" id="UP001208570">
    <property type="component" value="Unassembled WGS sequence"/>
</dbReference>
<accession>A0AAD9IR80</accession>
<evidence type="ECO:0000313" key="1">
    <source>
        <dbReference type="EMBL" id="KAK2138883.1"/>
    </source>
</evidence>
<evidence type="ECO:0000313" key="2">
    <source>
        <dbReference type="Proteomes" id="UP001208570"/>
    </source>
</evidence>
<proteinExistence type="predicted"/>
<sequence>MLSRKELFSIVTLCCFLGLLFWTYSSKVSEDGVEYIQQVFGNNLHNTPQPSQAYLHNTKKKNGSYSYKCNESSYEFERNENATIFKDRELWRKCGINGTSFSVEYPRFSTPVIHTKCSTVNALLISRKYIERQDKENFLVPNIVHYILFGNIKFTFLDYLSFKSSDKLIKPRYIFVHGDYNISEGHGVWWTRMLEDVANVYYVPSPKIEYI</sequence>
<gene>
    <name evidence="1" type="ORF">LSH36_2265g00001</name>
</gene>
<reference evidence="1" key="1">
    <citation type="journal article" date="2023" name="Mol. Biol. Evol.">
        <title>Third-Generation Sequencing Reveals the Adaptive Role of the Epigenome in Three Deep-Sea Polychaetes.</title>
        <authorList>
            <person name="Perez M."/>
            <person name="Aroh O."/>
            <person name="Sun Y."/>
            <person name="Lan Y."/>
            <person name="Juniper S.K."/>
            <person name="Young C.R."/>
            <person name="Angers B."/>
            <person name="Qian P.Y."/>
        </authorList>
    </citation>
    <scope>NUCLEOTIDE SEQUENCE</scope>
    <source>
        <strain evidence="1">P08H-3</strain>
    </source>
</reference>
<dbReference type="EMBL" id="JAODUP010002256">
    <property type="protein sequence ID" value="KAK2138883.1"/>
    <property type="molecule type" value="Genomic_DNA"/>
</dbReference>